<evidence type="ECO:0000256" key="2">
    <source>
        <dbReference type="SAM" id="Phobius"/>
    </source>
</evidence>
<dbReference type="EMBL" id="JADGJW010001173">
    <property type="protein sequence ID" value="KAJ3205822.1"/>
    <property type="molecule type" value="Genomic_DNA"/>
</dbReference>
<evidence type="ECO:0000256" key="1">
    <source>
        <dbReference type="SAM" id="MobiDB-lite"/>
    </source>
</evidence>
<dbReference type="AlphaFoldDB" id="A0AAD5TUQ7"/>
<keyword evidence="2" id="KW-0472">Membrane</keyword>
<feature type="transmembrane region" description="Helical" evidence="2">
    <location>
        <begin position="47"/>
        <end position="68"/>
    </location>
</feature>
<keyword evidence="2" id="KW-0812">Transmembrane</keyword>
<reference evidence="3" key="1">
    <citation type="submission" date="2020-05" db="EMBL/GenBank/DDBJ databases">
        <title>Phylogenomic resolution of chytrid fungi.</title>
        <authorList>
            <person name="Stajich J.E."/>
            <person name="Amses K."/>
            <person name="Simmons R."/>
            <person name="Seto K."/>
            <person name="Myers J."/>
            <person name="Bonds A."/>
            <person name="Quandt C.A."/>
            <person name="Barry K."/>
            <person name="Liu P."/>
            <person name="Grigoriev I."/>
            <person name="Longcore J.E."/>
            <person name="James T.Y."/>
        </authorList>
    </citation>
    <scope>NUCLEOTIDE SEQUENCE</scope>
    <source>
        <strain evidence="3">JEL0476</strain>
    </source>
</reference>
<proteinExistence type="predicted"/>
<evidence type="ECO:0000313" key="4">
    <source>
        <dbReference type="Proteomes" id="UP001211065"/>
    </source>
</evidence>
<evidence type="ECO:0000313" key="3">
    <source>
        <dbReference type="EMBL" id="KAJ3205822.1"/>
    </source>
</evidence>
<comment type="caution">
    <text evidence="3">The sequence shown here is derived from an EMBL/GenBank/DDBJ whole genome shotgun (WGS) entry which is preliminary data.</text>
</comment>
<keyword evidence="4" id="KW-1185">Reference proteome</keyword>
<protein>
    <submittedName>
        <fullName evidence="3">Uncharacterized protein</fullName>
    </submittedName>
</protein>
<organism evidence="3 4">
    <name type="scientific">Clydaea vesicula</name>
    <dbReference type="NCBI Taxonomy" id="447962"/>
    <lineage>
        <taxon>Eukaryota</taxon>
        <taxon>Fungi</taxon>
        <taxon>Fungi incertae sedis</taxon>
        <taxon>Chytridiomycota</taxon>
        <taxon>Chytridiomycota incertae sedis</taxon>
        <taxon>Chytridiomycetes</taxon>
        <taxon>Lobulomycetales</taxon>
        <taxon>Lobulomycetaceae</taxon>
        <taxon>Clydaea</taxon>
    </lineage>
</organism>
<accession>A0AAD5TUQ7</accession>
<name>A0AAD5TUQ7_9FUNG</name>
<feature type="region of interest" description="Disordered" evidence="1">
    <location>
        <begin position="1"/>
        <end position="21"/>
    </location>
</feature>
<keyword evidence="2" id="KW-1133">Transmembrane helix</keyword>
<sequence>MDGPSNSNNVRDLFSEQTMSEEASSTRLKQQSIFGSNFFSSPTVAQILIWIVIGVGFVFFILLHVLIVKKFLHLKKLRNNKEGEEDKSVEDEWEKEQLALNKRLENVKRKSDLNNLQVEVNE</sequence>
<dbReference type="Proteomes" id="UP001211065">
    <property type="component" value="Unassembled WGS sequence"/>
</dbReference>
<gene>
    <name evidence="3" type="ORF">HK099_000696</name>
</gene>